<dbReference type="KEGG" id="vg:64766848"/>
<evidence type="ECO:0000313" key="1">
    <source>
        <dbReference type="EMBL" id="QGJ95001.1"/>
    </source>
</evidence>
<keyword evidence="2" id="KW-1185">Reference proteome</keyword>
<dbReference type="RefSeq" id="YP_010059616.1">
    <property type="nucleotide sequence ID" value="NC_054726.1"/>
</dbReference>
<protein>
    <submittedName>
        <fullName evidence="1">Uncharacterized protein</fullName>
    </submittedName>
</protein>
<name>A0A649VRX4_9CAUD</name>
<proteinExistence type="predicted"/>
<reference evidence="1 2" key="1">
    <citation type="submission" date="2019-10" db="EMBL/GenBank/DDBJ databases">
        <authorList>
            <person name="Garlena R.A."/>
            <person name="Russell D.A."/>
            <person name="Pope W.H."/>
            <person name="Jacobs-Sera D."/>
            <person name="Hatfull G.F."/>
        </authorList>
    </citation>
    <scope>NUCLEOTIDE SEQUENCE [LARGE SCALE GENOMIC DNA]</scope>
</reference>
<evidence type="ECO:0000313" key="2">
    <source>
        <dbReference type="Proteomes" id="UP000423065"/>
    </source>
</evidence>
<gene>
    <name evidence="1" type="primary">141</name>
    <name evidence="1" type="ORF">SEA_STORMAGEDDON_141</name>
</gene>
<sequence>MAQTRRVCARCGRERAEKHLERLFTARPWGLTQTRILPTSVWVCYARTSCKQIAKGERRAARV</sequence>
<organism evidence="1 2">
    <name type="scientific">Gordonia phage Stormageddon</name>
    <dbReference type="NCBI Taxonomy" id="2656541"/>
    <lineage>
        <taxon>Viruses</taxon>
        <taxon>Duplodnaviria</taxon>
        <taxon>Heunggongvirae</taxon>
        <taxon>Uroviricota</taxon>
        <taxon>Caudoviricetes</taxon>
        <taxon>Stormageddonvirus</taxon>
        <taxon>Stormageddonvirus Stormageddon</taxon>
    </lineage>
</organism>
<dbReference type="EMBL" id="MN586040">
    <property type="protein sequence ID" value="QGJ95001.1"/>
    <property type="molecule type" value="Genomic_DNA"/>
</dbReference>
<dbReference type="Proteomes" id="UP000423065">
    <property type="component" value="Segment"/>
</dbReference>
<dbReference type="GeneID" id="64766848"/>
<accession>A0A649VRX4</accession>